<evidence type="ECO:0000313" key="2">
    <source>
        <dbReference type="EMBL" id="RHW27167.1"/>
    </source>
</evidence>
<accession>A0A417Y3L7</accession>
<sequence length="447" mass="46294">MSRFIVVGGGISGLTAARGLADAGHEVLVLEATDRVGGKLRRGEVAGITVDVGAEAMINRRPEGVDLATAVGLPLTHPTPATSRIWTRDALRPLPRTLMGAPLDLDQLEASGILSPEGMSRARHQYIQHPDEDESVGWLVANRFGQEVVDRLVEPLLGGVYAGQARHISIRSAAPQLAELLARREFTLPAPPADAPPMFAGVEGGMWRLPAALEADLRERPGVELRYDAPVTAVRRTGSGFVVSTAGGEEAADGLVLATPAAPSARLLADVAPVAAGELEQIGYASVALVTLAFRADDPGVAEALDVGAAGFLVPPVDDRAIKASTFSFAKWDWVRAAADGLLVLRTSLGRFGEEATLQVSDEELVGASLTDLGAATGLAASPVDAVVQRWGGGLPQYWVGHLDRVARIRAAVAEVPGLAVCGAAYDGVGIAACIASGHRAAGELGG</sequence>
<dbReference type="SUPFAM" id="SSF54373">
    <property type="entry name" value="FAD-linked reductases, C-terminal domain"/>
    <property type="match status" value="1"/>
</dbReference>
<dbReference type="Proteomes" id="UP000283644">
    <property type="component" value="Unassembled WGS sequence"/>
</dbReference>
<feature type="domain" description="Amine oxidase" evidence="1">
    <location>
        <begin position="11"/>
        <end position="444"/>
    </location>
</feature>
<dbReference type="Gene3D" id="1.10.3110.10">
    <property type="entry name" value="protoporphyrinogen ix oxidase, domain 3"/>
    <property type="match status" value="1"/>
</dbReference>
<proteinExistence type="predicted"/>
<dbReference type="EMBL" id="QXGH01000014">
    <property type="protein sequence ID" value="RHW27167.1"/>
    <property type="molecule type" value="Genomic_DNA"/>
</dbReference>
<dbReference type="PANTHER" id="PTHR42923">
    <property type="entry name" value="PROTOPORPHYRINOGEN OXIDASE"/>
    <property type="match status" value="1"/>
</dbReference>
<dbReference type="SUPFAM" id="SSF51905">
    <property type="entry name" value="FAD/NAD(P)-binding domain"/>
    <property type="match status" value="1"/>
</dbReference>
<dbReference type="InterPro" id="IPR036188">
    <property type="entry name" value="FAD/NAD-bd_sf"/>
</dbReference>
<reference evidence="2 3" key="1">
    <citation type="submission" date="2018-09" db="EMBL/GenBank/DDBJ databases">
        <title>Genome sequencing of Nocardioides immobilis CCTCC AB 2017083 for comparison to Nocardioides silvaticus.</title>
        <authorList>
            <person name="Li C."/>
            <person name="Wang G."/>
        </authorList>
    </citation>
    <scope>NUCLEOTIDE SEQUENCE [LARGE SCALE GENOMIC DNA]</scope>
    <source>
        <strain evidence="2 3">CCTCC AB 2017083</strain>
    </source>
</reference>
<dbReference type="AlphaFoldDB" id="A0A417Y3L7"/>
<dbReference type="Gene3D" id="3.50.50.60">
    <property type="entry name" value="FAD/NAD(P)-binding domain"/>
    <property type="match status" value="1"/>
</dbReference>
<evidence type="ECO:0000313" key="3">
    <source>
        <dbReference type="Proteomes" id="UP000283644"/>
    </source>
</evidence>
<organism evidence="2 3">
    <name type="scientific">Nocardioides immobilis</name>
    <dbReference type="NCBI Taxonomy" id="2049295"/>
    <lineage>
        <taxon>Bacteria</taxon>
        <taxon>Bacillati</taxon>
        <taxon>Actinomycetota</taxon>
        <taxon>Actinomycetes</taxon>
        <taxon>Propionibacteriales</taxon>
        <taxon>Nocardioidaceae</taxon>
        <taxon>Nocardioides</taxon>
    </lineage>
</organism>
<dbReference type="OrthoDB" id="4496419at2"/>
<protein>
    <submittedName>
        <fullName evidence="2">FAD-binding protein</fullName>
    </submittedName>
</protein>
<dbReference type="Gene3D" id="3.90.660.20">
    <property type="entry name" value="Protoporphyrinogen oxidase, mitochondrial, domain 2"/>
    <property type="match status" value="1"/>
</dbReference>
<dbReference type="InterPro" id="IPR050464">
    <property type="entry name" value="Zeta_carotene_desat/Oxidored"/>
</dbReference>
<dbReference type="Pfam" id="PF01593">
    <property type="entry name" value="Amino_oxidase"/>
    <property type="match status" value="1"/>
</dbReference>
<name>A0A417Y3L7_9ACTN</name>
<evidence type="ECO:0000259" key="1">
    <source>
        <dbReference type="Pfam" id="PF01593"/>
    </source>
</evidence>
<dbReference type="GO" id="GO:0016491">
    <property type="term" value="F:oxidoreductase activity"/>
    <property type="evidence" value="ECO:0007669"/>
    <property type="project" value="InterPro"/>
</dbReference>
<comment type="caution">
    <text evidence="2">The sequence shown here is derived from an EMBL/GenBank/DDBJ whole genome shotgun (WGS) entry which is preliminary data.</text>
</comment>
<keyword evidence="3" id="KW-1185">Reference proteome</keyword>
<dbReference type="InterPro" id="IPR002937">
    <property type="entry name" value="Amino_oxidase"/>
</dbReference>
<dbReference type="PANTHER" id="PTHR42923:SF3">
    <property type="entry name" value="PROTOPORPHYRINOGEN OXIDASE"/>
    <property type="match status" value="1"/>
</dbReference>
<dbReference type="RefSeq" id="WP_118925263.1">
    <property type="nucleotide sequence ID" value="NZ_QXGH01000014.1"/>
</dbReference>
<gene>
    <name evidence="2" type="ORF">D0Z08_10915</name>
</gene>